<comment type="similarity">
    <text evidence="1">Belongs to the IlvD/Edd family.</text>
</comment>
<dbReference type="RefSeq" id="WP_040904868.1">
    <property type="nucleotide sequence ID" value="NZ_JBHUNE010000003.1"/>
</dbReference>
<dbReference type="InterPro" id="IPR020558">
    <property type="entry name" value="DiOHA_6PGluconate_deHydtase_CS"/>
</dbReference>
<protein>
    <submittedName>
        <fullName evidence="10">Dihydroxy-acid dehydratase</fullName>
    </submittedName>
</protein>
<keyword evidence="2" id="KW-0001">2Fe-2S</keyword>
<dbReference type="PROSITE" id="PS00886">
    <property type="entry name" value="ILVD_EDD_1"/>
    <property type="match status" value="1"/>
</dbReference>
<evidence type="ECO:0000256" key="5">
    <source>
        <dbReference type="ARBA" id="ARBA00023014"/>
    </source>
</evidence>
<dbReference type="Pfam" id="PF24877">
    <property type="entry name" value="ILV_EDD_C"/>
    <property type="match status" value="1"/>
</dbReference>
<dbReference type="SUPFAM" id="SSF143975">
    <property type="entry name" value="IlvD/EDD N-terminal domain-like"/>
    <property type="match status" value="1"/>
</dbReference>
<keyword evidence="6" id="KW-0456">Lyase</keyword>
<name>A0ABW5UVY0_9MICO</name>
<evidence type="ECO:0000313" key="11">
    <source>
        <dbReference type="Proteomes" id="UP001597492"/>
    </source>
</evidence>
<dbReference type="PANTHER" id="PTHR43183">
    <property type="entry name" value="HYPOTHETICAL DIHYDROXYACID DEHYDRATASE (EUROFUNG)-RELATED"/>
    <property type="match status" value="1"/>
</dbReference>
<dbReference type="InterPro" id="IPR052352">
    <property type="entry name" value="Sugar_Degrad_Dehydratases"/>
</dbReference>
<dbReference type="InterPro" id="IPR056740">
    <property type="entry name" value="ILV_EDD_C"/>
</dbReference>
<comment type="caution">
    <text evidence="10">The sequence shown here is derived from an EMBL/GenBank/DDBJ whole genome shotgun (WGS) entry which is preliminary data.</text>
</comment>
<evidence type="ECO:0000256" key="1">
    <source>
        <dbReference type="ARBA" id="ARBA00006486"/>
    </source>
</evidence>
<evidence type="ECO:0000313" key="10">
    <source>
        <dbReference type="EMBL" id="MFD2757846.1"/>
    </source>
</evidence>
<keyword evidence="11" id="KW-1185">Reference proteome</keyword>
<keyword evidence="3" id="KW-0479">Metal-binding</keyword>
<dbReference type="SUPFAM" id="SSF52016">
    <property type="entry name" value="LeuD/IlvD-like"/>
    <property type="match status" value="1"/>
</dbReference>
<dbReference type="PANTHER" id="PTHR43183:SF1">
    <property type="entry name" value="HYPOTHETICAL DIHYDROXY-ACID DEHYDRATASE (EUROFUNG)-RELATED"/>
    <property type="match status" value="1"/>
</dbReference>
<keyword evidence="7" id="KW-0028">Amino-acid biosynthesis</keyword>
<evidence type="ECO:0000256" key="4">
    <source>
        <dbReference type="ARBA" id="ARBA00023004"/>
    </source>
</evidence>
<accession>A0ABW5UVY0</accession>
<evidence type="ECO:0000256" key="7">
    <source>
        <dbReference type="ARBA" id="ARBA00023304"/>
    </source>
</evidence>
<dbReference type="Gene3D" id="3.50.30.80">
    <property type="entry name" value="IlvD/EDD C-terminal domain-like"/>
    <property type="match status" value="1"/>
</dbReference>
<dbReference type="EMBL" id="JBHUNE010000003">
    <property type="protein sequence ID" value="MFD2757846.1"/>
    <property type="molecule type" value="Genomic_DNA"/>
</dbReference>
<gene>
    <name evidence="10" type="ORF">ACFSW7_05585</name>
</gene>
<dbReference type="Proteomes" id="UP001597492">
    <property type="component" value="Unassembled WGS sequence"/>
</dbReference>
<evidence type="ECO:0000256" key="3">
    <source>
        <dbReference type="ARBA" id="ARBA00022723"/>
    </source>
</evidence>
<dbReference type="InterPro" id="IPR037237">
    <property type="entry name" value="IlvD/EDD_N"/>
</dbReference>
<dbReference type="NCBIfam" id="NF004784">
    <property type="entry name" value="PRK06131.1"/>
    <property type="match status" value="1"/>
</dbReference>
<proteinExistence type="inferred from homology"/>
<evidence type="ECO:0000256" key="2">
    <source>
        <dbReference type="ARBA" id="ARBA00022714"/>
    </source>
</evidence>
<keyword evidence="4" id="KW-0408">Iron</keyword>
<evidence type="ECO:0000259" key="8">
    <source>
        <dbReference type="Pfam" id="PF00920"/>
    </source>
</evidence>
<keyword evidence="5" id="KW-0411">Iron-sulfur</keyword>
<dbReference type="InterPro" id="IPR042096">
    <property type="entry name" value="Dihydro-acid_dehy_C"/>
</dbReference>
<dbReference type="InterPro" id="IPR000581">
    <property type="entry name" value="ILV_EDD_N"/>
</dbReference>
<organism evidence="10 11">
    <name type="scientific">Gulosibacter faecalis</name>
    <dbReference type="NCBI Taxonomy" id="272240"/>
    <lineage>
        <taxon>Bacteria</taxon>
        <taxon>Bacillati</taxon>
        <taxon>Actinomycetota</taxon>
        <taxon>Actinomycetes</taxon>
        <taxon>Micrococcales</taxon>
        <taxon>Microbacteriaceae</taxon>
        <taxon>Gulosibacter</taxon>
    </lineage>
</organism>
<sequence length="564" mass="59946">MSQEGIDRRGGRLFQEQGQDGLLHRAFLRGAGHTAEEVRRSPVIGIASTASELNPCNQGLSGLARHVKAGITAAGGLPLEFPTISISEPFSRPTSMVLRNLLSMDVEEMINAAPLDGVVLLGGCDKTIPAQIMGAVSANIPALILAAGHRPVSKYKDNDEFTVDDVWPVCEARRIGDVDDASWAELESSANVGVGTCNVMGTATTMAVIAEVLGFAPPGSSLPSAASKARMDIARLTGEQIVEHVQAQRLPAARITIESLENAFRVIAALGGSTNALIHLESIAGRAGLRIGFERFREWSNTTELLANVRPTGDHLLDELDRAGGVVEVMRRLGTRIHPTTPTSDGSTWGEVLAVRPARSGPAIRDDATEPAAKAGLRMLRGNLAPEGCVMKLNPGMPTQFLGRAIVFDGLDDLHARIDDPTLDADENSILVLRGLGVRGAPGMPEVGHIPIPEQLQRRGVTDLLRISDARMSGTSTGSVVLHVSPEAAVGGPLSRLNTGDTVFVDAIAGTIEHRVPTEEFDSRPAATSPAPAERGYRWLFQQYVSQPHEGCDFTFLESNGAPK</sequence>
<keyword evidence="7" id="KW-0100">Branched-chain amino acid biosynthesis</keyword>
<feature type="domain" description="Dihydroxy-acid/6-phosphogluconate dehydratase C-terminal" evidence="9">
    <location>
        <begin position="372"/>
        <end position="552"/>
    </location>
</feature>
<feature type="domain" description="Dihydroxy-acid/6-phosphogluconate dehydratase N-terminal" evidence="8">
    <location>
        <begin position="42"/>
        <end position="351"/>
    </location>
</feature>
<evidence type="ECO:0000259" key="9">
    <source>
        <dbReference type="Pfam" id="PF24877"/>
    </source>
</evidence>
<reference evidence="11" key="1">
    <citation type="journal article" date="2019" name="Int. J. Syst. Evol. Microbiol.">
        <title>The Global Catalogue of Microorganisms (GCM) 10K type strain sequencing project: providing services to taxonomists for standard genome sequencing and annotation.</title>
        <authorList>
            <consortium name="The Broad Institute Genomics Platform"/>
            <consortium name="The Broad Institute Genome Sequencing Center for Infectious Disease"/>
            <person name="Wu L."/>
            <person name="Ma J."/>
        </authorList>
    </citation>
    <scope>NUCLEOTIDE SEQUENCE [LARGE SCALE GENOMIC DNA]</scope>
    <source>
        <strain evidence="11">TISTR 1514</strain>
    </source>
</reference>
<evidence type="ECO:0000256" key="6">
    <source>
        <dbReference type="ARBA" id="ARBA00023239"/>
    </source>
</evidence>
<dbReference type="Pfam" id="PF00920">
    <property type="entry name" value="ILVD_EDD_N"/>
    <property type="match status" value="1"/>
</dbReference>